<protein>
    <submittedName>
        <fullName evidence="1">Uncharacterized protein</fullName>
    </submittedName>
</protein>
<dbReference type="Proteomes" id="UP000006565">
    <property type="component" value="Chromosome"/>
</dbReference>
<evidence type="ECO:0000313" key="2">
    <source>
        <dbReference type="Proteomes" id="UP000006565"/>
    </source>
</evidence>
<reference evidence="1 2" key="1">
    <citation type="journal article" date="2010" name="Stand. Genomic Sci.">
        <title>Complete genome sequence of Methanoplanus petrolearius type strain (SEBR 4847).</title>
        <authorList>
            <person name="Brambilla E."/>
            <person name="Djao O.D."/>
            <person name="Daligault H."/>
            <person name="Lapidus A."/>
            <person name="Lucas S."/>
            <person name="Hammon N."/>
            <person name="Nolan M."/>
            <person name="Tice H."/>
            <person name="Cheng J.F."/>
            <person name="Han C."/>
            <person name="Tapia R."/>
            <person name="Goodwin L."/>
            <person name="Pitluck S."/>
            <person name="Liolios K."/>
            <person name="Ivanova N."/>
            <person name="Mavromatis K."/>
            <person name="Mikhailova N."/>
            <person name="Pati A."/>
            <person name="Chen A."/>
            <person name="Palaniappan K."/>
            <person name="Land M."/>
            <person name="Hauser L."/>
            <person name="Chang Y.J."/>
            <person name="Jeffries C.D."/>
            <person name="Rohde M."/>
            <person name="Spring S."/>
            <person name="Sikorski J."/>
            <person name="Goker M."/>
            <person name="Woyke T."/>
            <person name="Bristow J."/>
            <person name="Eisen J.A."/>
            <person name="Markowitz V."/>
            <person name="Hugenholtz P."/>
            <person name="Kyrpides N.C."/>
            <person name="Klenk H.P."/>
        </authorList>
    </citation>
    <scope>NUCLEOTIDE SEQUENCE [LARGE SCALE GENOMIC DNA]</scope>
    <source>
        <strain evidence="2">DSM 11571 / OCM 486 / SEBR 4847</strain>
    </source>
</reference>
<dbReference type="EMBL" id="CP002117">
    <property type="protein sequence ID" value="ADN36354.1"/>
    <property type="molecule type" value="Genomic_DNA"/>
</dbReference>
<keyword evidence="2" id="KW-1185">Reference proteome</keyword>
<dbReference type="RefSeq" id="WP_013329531.1">
    <property type="nucleotide sequence ID" value="NC_014507.1"/>
</dbReference>
<dbReference type="OrthoDB" id="373665at2157"/>
<gene>
    <name evidence="1" type="ordered locus">Mpet_1597</name>
</gene>
<dbReference type="AlphaFoldDB" id="E1RGQ9"/>
<dbReference type="GeneID" id="9744068"/>
<sequence precursor="true">MKKISFGKATLLVFMILAAGAVLAMPVSANTQPIGPYDVTADGDWISSSSDQFQALGKAESIVGDVDWITVRLTISNTRISFGPFSETASGTWLVSTGYKTYQDTQQQRDHVITTKLTCSTGQSGNVKTTLYA</sequence>
<dbReference type="KEGG" id="mpi:Mpet_1597"/>
<dbReference type="HOGENOM" id="CLU_1901958_0_0_2"/>
<evidence type="ECO:0000313" key="1">
    <source>
        <dbReference type="EMBL" id="ADN36354.1"/>
    </source>
</evidence>
<proteinExistence type="predicted"/>
<accession>E1RGQ9</accession>
<name>E1RGQ9_METP4</name>
<organism evidence="1 2">
    <name type="scientific">Methanolacinia petrolearia (strain DSM 11571 / OCM 486 / SEBR 4847)</name>
    <name type="common">Methanoplanus petrolearius</name>
    <dbReference type="NCBI Taxonomy" id="679926"/>
    <lineage>
        <taxon>Archaea</taxon>
        <taxon>Methanobacteriati</taxon>
        <taxon>Methanobacteriota</taxon>
        <taxon>Stenosarchaea group</taxon>
        <taxon>Methanomicrobia</taxon>
        <taxon>Methanomicrobiales</taxon>
        <taxon>Methanomicrobiaceae</taxon>
        <taxon>Methanolacinia</taxon>
    </lineage>
</organism>